<gene>
    <name evidence="2" type="ORF">DJ90_56</name>
</gene>
<dbReference type="PANTHER" id="PTHR36437:SF2">
    <property type="entry name" value="GLYOXALASE_BLEOMYCIN RESISTANCE PROTEIN_DIOXYGENASE"/>
    <property type="match status" value="1"/>
</dbReference>
<accession>A0A090Z3P0</accession>
<dbReference type="GeneID" id="77009113"/>
<keyword evidence="3" id="KW-1185">Reference proteome</keyword>
<dbReference type="InterPro" id="IPR029068">
    <property type="entry name" value="Glyas_Bleomycin-R_OHBP_Dase"/>
</dbReference>
<dbReference type="PROSITE" id="PS51819">
    <property type="entry name" value="VOC"/>
    <property type="match status" value="1"/>
</dbReference>
<comment type="caution">
    <text evidence="2">The sequence shown here is derived from an EMBL/GenBank/DDBJ whole genome shotgun (WGS) entry which is preliminary data.</text>
</comment>
<dbReference type="PATRIC" id="fig|44252.3.peg.4302"/>
<dbReference type="PANTHER" id="PTHR36437">
    <property type="entry name" value="GLYOXALASE/BLEOMYCIN RESISTANCE PROTEIN/DIOXYGENASE"/>
    <property type="match status" value="1"/>
</dbReference>
<keyword evidence="2" id="KW-0560">Oxidoreductase</keyword>
<proteinExistence type="predicted"/>
<evidence type="ECO:0000259" key="1">
    <source>
        <dbReference type="PROSITE" id="PS51819"/>
    </source>
</evidence>
<reference evidence="2 3" key="1">
    <citation type="submission" date="2014-04" db="EMBL/GenBank/DDBJ databases">
        <authorList>
            <person name="Bishop-Lilly K.A."/>
            <person name="Broomall S.M."/>
            <person name="Chain P.S."/>
            <person name="Chertkov O."/>
            <person name="Coyne S.R."/>
            <person name="Daligault H.E."/>
            <person name="Davenport K.W."/>
            <person name="Erkkila T."/>
            <person name="Frey K.G."/>
            <person name="Gibbons H.S."/>
            <person name="Gu W."/>
            <person name="Jaissle J."/>
            <person name="Johnson S.L."/>
            <person name="Koroleva G.I."/>
            <person name="Ladner J.T."/>
            <person name="Lo C.-C."/>
            <person name="Minogue T.D."/>
            <person name="Munk C."/>
            <person name="Palacios G.F."/>
            <person name="Redden C.L."/>
            <person name="Rosenzweig C.N."/>
            <person name="Scholz M.B."/>
            <person name="Teshima H."/>
            <person name="Xu Y."/>
        </authorList>
    </citation>
    <scope>NUCLEOTIDE SEQUENCE [LARGE SCALE GENOMIC DNA]</scope>
    <source>
        <strain evidence="2 3">8244</strain>
    </source>
</reference>
<evidence type="ECO:0000313" key="2">
    <source>
        <dbReference type="EMBL" id="KFN05889.1"/>
    </source>
</evidence>
<dbReference type="InterPro" id="IPR037523">
    <property type="entry name" value="VOC_core"/>
</dbReference>
<dbReference type="Pfam" id="PF00903">
    <property type="entry name" value="Glyoxalase"/>
    <property type="match status" value="1"/>
</dbReference>
<dbReference type="Proteomes" id="UP000029278">
    <property type="component" value="Unassembled WGS sequence"/>
</dbReference>
<organism evidence="2 3">
    <name type="scientific">Paenibacillus macerans</name>
    <name type="common">Bacillus macerans</name>
    <dbReference type="NCBI Taxonomy" id="44252"/>
    <lineage>
        <taxon>Bacteria</taxon>
        <taxon>Bacillati</taxon>
        <taxon>Bacillota</taxon>
        <taxon>Bacilli</taxon>
        <taxon>Bacillales</taxon>
        <taxon>Paenibacillaceae</taxon>
        <taxon>Paenibacillus</taxon>
    </lineage>
</organism>
<dbReference type="GO" id="GO:0051213">
    <property type="term" value="F:dioxygenase activity"/>
    <property type="evidence" value="ECO:0007669"/>
    <property type="project" value="UniProtKB-KW"/>
</dbReference>
<keyword evidence="2" id="KW-0223">Dioxygenase</keyword>
<dbReference type="EMBL" id="JMQA01000038">
    <property type="protein sequence ID" value="KFN05889.1"/>
    <property type="molecule type" value="Genomic_DNA"/>
</dbReference>
<dbReference type="SUPFAM" id="SSF54593">
    <property type="entry name" value="Glyoxalase/Bleomycin resistance protein/Dihydroxybiphenyl dioxygenase"/>
    <property type="match status" value="1"/>
</dbReference>
<protein>
    <submittedName>
        <fullName evidence="2">Glyoxalase/Bleomycin resistance /Dioxygenase superfamily protein</fullName>
    </submittedName>
</protein>
<dbReference type="Gene3D" id="3.10.180.10">
    <property type="entry name" value="2,3-Dihydroxybiphenyl 1,2-Dioxygenase, domain 1"/>
    <property type="match status" value="1"/>
</dbReference>
<sequence>MKKIGHVTLLVKNYDEAIEFYTKKAGFVLLTDNAFGGGMRWVTVAPAQDAGTAIVFVEADTADKADRVGSQAAGHVFLTVQTEDCYRDYEHMKANGSNFSVSQRKCRGGSRSCSRIFTEIAWTWSSITECRNAAKCKAALA</sequence>
<evidence type="ECO:0000313" key="3">
    <source>
        <dbReference type="Proteomes" id="UP000029278"/>
    </source>
</evidence>
<dbReference type="STRING" id="44252.DJ90_56"/>
<dbReference type="HOGENOM" id="CLU_046006_10_0_9"/>
<name>A0A090Z3P0_PAEMA</name>
<dbReference type="RefSeq" id="WP_218032595.1">
    <property type="nucleotide sequence ID" value="NZ_JAKOBR010000022.1"/>
</dbReference>
<dbReference type="AlphaFoldDB" id="A0A090Z3P0"/>
<feature type="domain" description="VOC" evidence="1">
    <location>
        <begin position="3"/>
        <end position="129"/>
    </location>
</feature>
<dbReference type="InterPro" id="IPR004360">
    <property type="entry name" value="Glyas_Fos-R_dOase_dom"/>
</dbReference>